<protein>
    <submittedName>
        <fullName evidence="2">Uncharacterized protein</fullName>
    </submittedName>
</protein>
<feature type="region of interest" description="Disordered" evidence="1">
    <location>
        <begin position="73"/>
        <end position="136"/>
    </location>
</feature>
<organism evidence="2 3">
    <name type="scientific">Dentipellis fragilis</name>
    <dbReference type="NCBI Taxonomy" id="205917"/>
    <lineage>
        <taxon>Eukaryota</taxon>
        <taxon>Fungi</taxon>
        <taxon>Dikarya</taxon>
        <taxon>Basidiomycota</taxon>
        <taxon>Agaricomycotina</taxon>
        <taxon>Agaricomycetes</taxon>
        <taxon>Russulales</taxon>
        <taxon>Hericiaceae</taxon>
        <taxon>Dentipellis</taxon>
    </lineage>
</organism>
<feature type="compositionally biased region" description="Acidic residues" evidence="1">
    <location>
        <begin position="73"/>
        <end position="103"/>
    </location>
</feature>
<accession>A0A4Y9Z432</accession>
<evidence type="ECO:0000313" key="2">
    <source>
        <dbReference type="EMBL" id="TFY69314.1"/>
    </source>
</evidence>
<sequence length="136" mass="15149">MEAEKDHFIDDKIDAKANAISVDKADAHNKEEVGSKAPSLDNNKSAEFAFTLFALFNFISTFLVLSKPSVEDIDYGLDDDDNDEFDLERDSDDPEGELEEQPDESVAPSILERFQPRGPPKKPISSGRPKPKPKPK</sequence>
<keyword evidence="3" id="KW-1185">Reference proteome</keyword>
<evidence type="ECO:0000256" key="1">
    <source>
        <dbReference type="SAM" id="MobiDB-lite"/>
    </source>
</evidence>
<evidence type="ECO:0000313" key="3">
    <source>
        <dbReference type="Proteomes" id="UP000298327"/>
    </source>
</evidence>
<dbReference type="EMBL" id="SEOQ01000140">
    <property type="protein sequence ID" value="TFY69314.1"/>
    <property type="molecule type" value="Genomic_DNA"/>
</dbReference>
<dbReference type="Proteomes" id="UP000298327">
    <property type="component" value="Unassembled WGS sequence"/>
</dbReference>
<gene>
    <name evidence="2" type="ORF">EVG20_g3204</name>
</gene>
<proteinExistence type="predicted"/>
<name>A0A4Y9Z432_9AGAM</name>
<comment type="caution">
    <text evidence="2">The sequence shown here is derived from an EMBL/GenBank/DDBJ whole genome shotgun (WGS) entry which is preliminary data.</text>
</comment>
<dbReference type="AlphaFoldDB" id="A0A4Y9Z432"/>
<reference evidence="2 3" key="1">
    <citation type="submission" date="2019-02" db="EMBL/GenBank/DDBJ databases">
        <title>Genome sequencing of the rare red list fungi Dentipellis fragilis.</title>
        <authorList>
            <person name="Buettner E."/>
            <person name="Kellner H."/>
        </authorList>
    </citation>
    <scope>NUCLEOTIDE SEQUENCE [LARGE SCALE GENOMIC DNA]</scope>
    <source>
        <strain evidence="2 3">DSM 105465</strain>
    </source>
</reference>